<name>A0ABT9WWQ3_9BACI</name>
<protein>
    <submittedName>
        <fullName evidence="2">Uncharacterized protein</fullName>
    </submittedName>
</protein>
<feature type="compositionally biased region" description="Gly residues" evidence="1">
    <location>
        <begin position="213"/>
        <end position="231"/>
    </location>
</feature>
<comment type="caution">
    <text evidence="2">The sequence shown here is derived from an EMBL/GenBank/DDBJ whole genome shotgun (WGS) entry which is preliminary data.</text>
</comment>
<evidence type="ECO:0000313" key="3">
    <source>
        <dbReference type="Proteomes" id="UP001223586"/>
    </source>
</evidence>
<feature type="compositionally biased region" description="Low complexity" evidence="1">
    <location>
        <begin position="174"/>
        <end position="193"/>
    </location>
</feature>
<dbReference type="RefSeq" id="WP_307231981.1">
    <property type="nucleotide sequence ID" value="NZ_JAUSTT010000026.1"/>
</dbReference>
<keyword evidence="3" id="KW-1185">Reference proteome</keyword>
<sequence length="439" mass="46284">MAFYTGHETLYDYIRQPIPDGTHTFQTVARGEAVNLEVEFYNFYDEVVYESNPTLGDNTPDSRMLILKYHKNLTIGQGITITSRERKRGMLIYVMGDLHNKGLITMTARGANAPGQNVYLWKNENGSFEFVPAKGAAGGAYTATRSNIKESINGGSGKSGGGRQLGGGGGGGVVKSSPISGANRSGSGAQGTSYSGGSGGGGAYGNFNRTGKDGNGNGGSGGSGDGGGQGAGNPPNGTGGLLIIYCDGSVNIDYNSRIESRGSDSPFINQAKGGSSGGGSINIFHRGDIITNGKYDVTSPSPGYYGGRGGNGTVTVQKIEIALNKINILNEASKPVSSLDLGYSIQGSYGKTAVFEAENLYQQHITNLTIQWDYADDSPTQEPVLEISKTNDPFVPENPLVFEETLWYRERVKFYVRGKSGILQTETGKFVITATVEGA</sequence>
<feature type="region of interest" description="Disordered" evidence="1">
    <location>
        <begin position="150"/>
        <end position="234"/>
    </location>
</feature>
<feature type="compositionally biased region" description="Gly residues" evidence="1">
    <location>
        <begin position="194"/>
        <end position="204"/>
    </location>
</feature>
<accession>A0ABT9WWQ3</accession>
<gene>
    <name evidence="2" type="ORF">J2S08_003611</name>
</gene>
<organism evidence="2 3">
    <name type="scientific">Bacillus chungangensis</name>
    <dbReference type="NCBI Taxonomy" id="587633"/>
    <lineage>
        <taxon>Bacteria</taxon>
        <taxon>Bacillati</taxon>
        <taxon>Bacillota</taxon>
        <taxon>Bacilli</taxon>
        <taxon>Bacillales</taxon>
        <taxon>Bacillaceae</taxon>
        <taxon>Bacillus</taxon>
    </lineage>
</organism>
<dbReference type="Proteomes" id="UP001223586">
    <property type="component" value="Unassembled WGS sequence"/>
</dbReference>
<evidence type="ECO:0000256" key="1">
    <source>
        <dbReference type="SAM" id="MobiDB-lite"/>
    </source>
</evidence>
<reference evidence="2 3" key="1">
    <citation type="submission" date="2023-07" db="EMBL/GenBank/DDBJ databases">
        <title>Genomic Encyclopedia of Type Strains, Phase IV (KMG-IV): sequencing the most valuable type-strain genomes for metagenomic binning, comparative biology and taxonomic classification.</title>
        <authorList>
            <person name="Goeker M."/>
        </authorList>
    </citation>
    <scope>NUCLEOTIDE SEQUENCE [LARGE SCALE GENOMIC DNA]</scope>
    <source>
        <strain evidence="2 3">DSM 23837</strain>
    </source>
</reference>
<feature type="compositionally biased region" description="Gly residues" evidence="1">
    <location>
        <begin position="154"/>
        <end position="173"/>
    </location>
</feature>
<proteinExistence type="predicted"/>
<dbReference type="EMBL" id="JAUSTT010000026">
    <property type="protein sequence ID" value="MDQ0177730.1"/>
    <property type="molecule type" value="Genomic_DNA"/>
</dbReference>
<evidence type="ECO:0000313" key="2">
    <source>
        <dbReference type="EMBL" id="MDQ0177730.1"/>
    </source>
</evidence>